<evidence type="ECO:0000313" key="1">
    <source>
        <dbReference type="EMBL" id="KAK7330249.1"/>
    </source>
</evidence>
<proteinExistence type="predicted"/>
<dbReference type="Proteomes" id="UP001367508">
    <property type="component" value="Unassembled WGS sequence"/>
</dbReference>
<name>A0AAN9L9N5_CANGL</name>
<dbReference type="EMBL" id="JAYMYQ010000005">
    <property type="protein sequence ID" value="KAK7330249.1"/>
    <property type="molecule type" value="Genomic_DNA"/>
</dbReference>
<protein>
    <submittedName>
        <fullName evidence="1">Uncharacterized protein</fullName>
    </submittedName>
</protein>
<accession>A0AAN9L9N5</accession>
<sequence>MSSPEYEEEHPLSRSLSFCLLVSSSFTQNDRNNEFISQFSIWYSESKGEGKKGKRLEVFVTKNRFLLSMDSRGLDMVCNSCCISESSPVD</sequence>
<evidence type="ECO:0000313" key="2">
    <source>
        <dbReference type="Proteomes" id="UP001367508"/>
    </source>
</evidence>
<keyword evidence="2" id="KW-1185">Reference proteome</keyword>
<organism evidence="1 2">
    <name type="scientific">Canavalia gladiata</name>
    <name type="common">Sword bean</name>
    <name type="synonym">Dolichos gladiatus</name>
    <dbReference type="NCBI Taxonomy" id="3824"/>
    <lineage>
        <taxon>Eukaryota</taxon>
        <taxon>Viridiplantae</taxon>
        <taxon>Streptophyta</taxon>
        <taxon>Embryophyta</taxon>
        <taxon>Tracheophyta</taxon>
        <taxon>Spermatophyta</taxon>
        <taxon>Magnoliopsida</taxon>
        <taxon>eudicotyledons</taxon>
        <taxon>Gunneridae</taxon>
        <taxon>Pentapetalae</taxon>
        <taxon>rosids</taxon>
        <taxon>fabids</taxon>
        <taxon>Fabales</taxon>
        <taxon>Fabaceae</taxon>
        <taxon>Papilionoideae</taxon>
        <taxon>50 kb inversion clade</taxon>
        <taxon>NPAAA clade</taxon>
        <taxon>indigoferoid/millettioid clade</taxon>
        <taxon>Phaseoleae</taxon>
        <taxon>Canavalia</taxon>
    </lineage>
</organism>
<comment type="caution">
    <text evidence="1">The sequence shown here is derived from an EMBL/GenBank/DDBJ whole genome shotgun (WGS) entry which is preliminary data.</text>
</comment>
<gene>
    <name evidence="1" type="ORF">VNO77_24437</name>
</gene>
<dbReference type="AlphaFoldDB" id="A0AAN9L9N5"/>
<reference evidence="1 2" key="1">
    <citation type="submission" date="2024-01" db="EMBL/GenBank/DDBJ databases">
        <title>The genomes of 5 underutilized Papilionoideae crops provide insights into root nodulation and disease resistanc.</title>
        <authorList>
            <person name="Jiang F."/>
        </authorList>
    </citation>
    <scope>NUCLEOTIDE SEQUENCE [LARGE SCALE GENOMIC DNA]</scope>
    <source>
        <strain evidence="1">LVBAO_FW01</strain>
        <tissue evidence="1">Leaves</tissue>
    </source>
</reference>